<dbReference type="GO" id="GO:0006352">
    <property type="term" value="P:DNA-templated transcription initiation"/>
    <property type="evidence" value="ECO:0007669"/>
    <property type="project" value="InterPro"/>
</dbReference>
<dbReference type="PANTHER" id="PTHR34294">
    <property type="entry name" value="TRANSCRIPTIONAL REGULATOR-RELATED"/>
    <property type="match status" value="1"/>
</dbReference>
<dbReference type="InterPro" id="IPR037171">
    <property type="entry name" value="NagB/RpiA_transferase-like"/>
</dbReference>
<evidence type="ECO:0000256" key="4">
    <source>
        <dbReference type="ARBA" id="ARBA00023163"/>
    </source>
</evidence>
<comment type="similarity">
    <text evidence="1">Belongs to the SorC transcriptional regulatory family.</text>
</comment>
<dbReference type="Pfam" id="PF04545">
    <property type="entry name" value="Sigma70_r4"/>
    <property type="match status" value="1"/>
</dbReference>
<keyword evidence="4" id="KW-0804">Transcription</keyword>
<dbReference type="InterPro" id="IPR051054">
    <property type="entry name" value="SorC_transcr_regulators"/>
</dbReference>
<dbReference type="Gene3D" id="1.10.10.10">
    <property type="entry name" value="Winged helix-like DNA-binding domain superfamily/Winged helix DNA-binding domain"/>
    <property type="match status" value="1"/>
</dbReference>
<comment type="caution">
    <text evidence="7">The sequence shown here is derived from an EMBL/GenBank/DDBJ whole genome shotgun (WGS) entry which is preliminary data.</text>
</comment>
<evidence type="ECO:0000313" key="7">
    <source>
        <dbReference type="EMBL" id="MBA8991112.1"/>
    </source>
</evidence>
<proteinExistence type="inferred from homology"/>
<dbReference type="Pfam" id="PF04198">
    <property type="entry name" value="Sugar-bind"/>
    <property type="match status" value="1"/>
</dbReference>
<reference evidence="7 8" key="1">
    <citation type="submission" date="2020-07" db="EMBL/GenBank/DDBJ databases">
        <title>Above-ground endophytic microbial communities from plants in different locations in the United States.</title>
        <authorList>
            <person name="Frank C."/>
        </authorList>
    </citation>
    <scope>NUCLEOTIDE SEQUENCE [LARGE SCALE GENOMIC DNA]</scope>
    <source>
        <strain evidence="7 8">WPL5_2</strain>
    </source>
</reference>
<evidence type="ECO:0000256" key="3">
    <source>
        <dbReference type="ARBA" id="ARBA00023125"/>
    </source>
</evidence>
<evidence type="ECO:0000313" key="8">
    <source>
        <dbReference type="Proteomes" id="UP000590225"/>
    </source>
</evidence>
<dbReference type="InterPro" id="IPR007630">
    <property type="entry name" value="RNA_pol_sigma70_r4"/>
</dbReference>
<gene>
    <name evidence="7" type="ORF">FHW23_002377</name>
</gene>
<dbReference type="SUPFAM" id="SSF100950">
    <property type="entry name" value="NagB/RpiA/CoA transferase-like"/>
    <property type="match status" value="1"/>
</dbReference>
<dbReference type="Proteomes" id="UP000590225">
    <property type="component" value="Unassembled WGS sequence"/>
</dbReference>
<dbReference type="Gene3D" id="3.40.50.1360">
    <property type="match status" value="1"/>
</dbReference>
<dbReference type="GO" id="GO:0030246">
    <property type="term" value="F:carbohydrate binding"/>
    <property type="evidence" value="ECO:0007669"/>
    <property type="project" value="InterPro"/>
</dbReference>
<dbReference type="GO" id="GO:0003677">
    <property type="term" value="F:DNA binding"/>
    <property type="evidence" value="ECO:0007669"/>
    <property type="project" value="UniProtKB-KW"/>
</dbReference>
<dbReference type="EMBL" id="JACGXP010000003">
    <property type="protein sequence ID" value="MBA8991112.1"/>
    <property type="molecule type" value="Genomic_DNA"/>
</dbReference>
<feature type="domain" description="Sugar-binding" evidence="5">
    <location>
        <begin position="77"/>
        <end position="319"/>
    </location>
</feature>
<dbReference type="PANTHER" id="PTHR34294:SF1">
    <property type="entry name" value="TRANSCRIPTIONAL REGULATOR LSRR"/>
    <property type="match status" value="1"/>
</dbReference>
<accession>A0AAW3T992</accession>
<sequence length="324" mass="33844">MTGWATDPPRHAEHTRFPLQLVYQAARMYYLEDATQADIAARLSMSRATVSRLVAAARHSGLVQVDVLDPFRDETQALAGRLVAALGLRQAQVVPAAHRATLGTDLAPAIAAAVARMGLRPGDVLLIGSGRTTWALAQDALPRLPGVRLAPTVGGQADPLPWFQSNEITRTAAASSGATPSFLFAEALPSVAMRASLDTDPSFRHIVDMWHRASGAIVGVGAPPAVRDALASGVPVDDDLVRDAAGDVSLNFFRRDGTPIAFDGAERMVRTPRETLAAIPHVVAAAVGVEKAPSVVGGVRAGLIGGLVTDVRTARAVLAAADES</sequence>
<feature type="domain" description="RNA polymerase sigma-70 region 4" evidence="6">
    <location>
        <begin position="27"/>
        <end position="58"/>
    </location>
</feature>
<protein>
    <submittedName>
        <fullName evidence="7">DNA-binding transcriptional regulator LsrR (DeoR family)</fullName>
    </submittedName>
</protein>
<evidence type="ECO:0000256" key="1">
    <source>
        <dbReference type="ARBA" id="ARBA00010466"/>
    </source>
</evidence>
<keyword evidence="2" id="KW-0805">Transcription regulation</keyword>
<dbReference type="InterPro" id="IPR036388">
    <property type="entry name" value="WH-like_DNA-bd_sf"/>
</dbReference>
<evidence type="ECO:0000256" key="2">
    <source>
        <dbReference type="ARBA" id="ARBA00023015"/>
    </source>
</evidence>
<evidence type="ECO:0000259" key="5">
    <source>
        <dbReference type="Pfam" id="PF04198"/>
    </source>
</evidence>
<dbReference type="InterPro" id="IPR007324">
    <property type="entry name" value="Sugar-bd_dom_put"/>
</dbReference>
<name>A0AAW3T992_9MICO</name>
<keyword evidence="3 7" id="KW-0238">DNA-binding</keyword>
<dbReference type="GO" id="GO:0003700">
    <property type="term" value="F:DNA-binding transcription factor activity"/>
    <property type="evidence" value="ECO:0007669"/>
    <property type="project" value="InterPro"/>
</dbReference>
<organism evidence="7 8">
    <name type="scientific">Curtobacterium pusillum</name>
    <dbReference type="NCBI Taxonomy" id="69373"/>
    <lineage>
        <taxon>Bacteria</taxon>
        <taxon>Bacillati</taxon>
        <taxon>Actinomycetota</taxon>
        <taxon>Actinomycetes</taxon>
        <taxon>Micrococcales</taxon>
        <taxon>Microbacteriaceae</taxon>
        <taxon>Curtobacterium</taxon>
    </lineage>
</organism>
<dbReference type="AlphaFoldDB" id="A0AAW3T992"/>
<dbReference type="RefSeq" id="WP_182516320.1">
    <property type="nucleotide sequence ID" value="NZ_JACGXP010000003.1"/>
</dbReference>
<evidence type="ECO:0000259" key="6">
    <source>
        <dbReference type="Pfam" id="PF04545"/>
    </source>
</evidence>